<keyword evidence="1" id="KW-0472">Membrane</keyword>
<keyword evidence="3" id="KW-1185">Reference proteome</keyword>
<accession>A0A7Z0DRZ1</accession>
<name>A0A7Z0DRZ1_9ACTN</name>
<keyword evidence="1" id="KW-0812">Transmembrane</keyword>
<gene>
    <name evidence="2" type="ORF">BJ988_005343</name>
</gene>
<sequence length="130" mass="13825">MDADVVPGSVTDWTVTIDDQRRLKRALMGLRVRSGAYWLVALGVPVLASGFVWLGAQDAFGGVVSDTFAMAAVVAVGVLILPLNVAMPLVTVRRRVERELPVGATLTPGRREADWVCARAADSPSTHGRG</sequence>
<evidence type="ECO:0000256" key="1">
    <source>
        <dbReference type="SAM" id="Phobius"/>
    </source>
</evidence>
<protein>
    <submittedName>
        <fullName evidence="2">Uncharacterized protein</fullName>
    </submittedName>
</protein>
<dbReference type="EMBL" id="JACBZR010000001">
    <property type="protein sequence ID" value="NYI80695.1"/>
    <property type="molecule type" value="Genomic_DNA"/>
</dbReference>
<dbReference type="Proteomes" id="UP000564496">
    <property type="component" value="Unassembled WGS sequence"/>
</dbReference>
<feature type="transmembrane region" description="Helical" evidence="1">
    <location>
        <begin position="35"/>
        <end position="56"/>
    </location>
</feature>
<feature type="transmembrane region" description="Helical" evidence="1">
    <location>
        <begin position="68"/>
        <end position="90"/>
    </location>
</feature>
<evidence type="ECO:0000313" key="3">
    <source>
        <dbReference type="Proteomes" id="UP000564496"/>
    </source>
</evidence>
<organism evidence="2 3">
    <name type="scientific">Nocardioides panzhihuensis</name>
    <dbReference type="NCBI Taxonomy" id="860243"/>
    <lineage>
        <taxon>Bacteria</taxon>
        <taxon>Bacillati</taxon>
        <taxon>Actinomycetota</taxon>
        <taxon>Actinomycetes</taxon>
        <taxon>Propionibacteriales</taxon>
        <taxon>Nocardioidaceae</taxon>
        <taxon>Nocardioides</taxon>
    </lineage>
</organism>
<reference evidence="2 3" key="1">
    <citation type="submission" date="2020-07" db="EMBL/GenBank/DDBJ databases">
        <title>Sequencing the genomes of 1000 actinobacteria strains.</title>
        <authorList>
            <person name="Klenk H.-P."/>
        </authorList>
    </citation>
    <scope>NUCLEOTIDE SEQUENCE [LARGE SCALE GENOMIC DNA]</scope>
    <source>
        <strain evidence="2 3">DSM 26487</strain>
    </source>
</reference>
<evidence type="ECO:0000313" key="2">
    <source>
        <dbReference type="EMBL" id="NYI80695.1"/>
    </source>
</evidence>
<keyword evidence="1" id="KW-1133">Transmembrane helix</keyword>
<dbReference type="AlphaFoldDB" id="A0A7Z0DRZ1"/>
<dbReference type="RefSeq" id="WP_179660858.1">
    <property type="nucleotide sequence ID" value="NZ_JACBZR010000001.1"/>
</dbReference>
<comment type="caution">
    <text evidence="2">The sequence shown here is derived from an EMBL/GenBank/DDBJ whole genome shotgun (WGS) entry which is preliminary data.</text>
</comment>
<proteinExistence type="predicted"/>